<feature type="compositionally biased region" description="Low complexity" evidence="1">
    <location>
        <begin position="265"/>
        <end position="275"/>
    </location>
</feature>
<feature type="compositionally biased region" description="Basic and acidic residues" evidence="1">
    <location>
        <begin position="99"/>
        <end position="109"/>
    </location>
</feature>
<feature type="compositionally biased region" description="Acidic residues" evidence="1">
    <location>
        <begin position="89"/>
        <end position="98"/>
    </location>
</feature>
<feature type="compositionally biased region" description="Low complexity" evidence="1">
    <location>
        <begin position="190"/>
        <end position="205"/>
    </location>
</feature>
<keyword evidence="3" id="KW-1185">Reference proteome</keyword>
<gene>
    <name evidence="2" type="ORF">M9458_050592</name>
</gene>
<evidence type="ECO:0000313" key="2">
    <source>
        <dbReference type="EMBL" id="KAL0154133.1"/>
    </source>
</evidence>
<organism evidence="2 3">
    <name type="scientific">Cirrhinus mrigala</name>
    <name type="common">Mrigala</name>
    <dbReference type="NCBI Taxonomy" id="683832"/>
    <lineage>
        <taxon>Eukaryota</taxon>
        <taxon>Metazoa</taxon>
        <taxon>Chordata</taxon>
        <taxon>Craniata</taxon>
        <taxon>Vertebrata</taxon>
        <taxon>Euteleostomi</taxon>
        <taxon>Actinopterygii</taxon>
        <taxon>Neopterygii</taxon>
        <taxon>Teleostei</taxon>
        <taxon>Ostariophysi</taxon>
        <taxon>Cypriniformes</taxon>
        <taxon>Cyprinidae</taxon>
        <taxon>Labeoninae</taxon>
        <taxon>Labeonini</taxon>
        <taxon>Cirrhinus</taxon>
    </lineage>
</organism>
<feature type="compositionally biased region" description="Pro residues" evidence="1">
    <location>
        <begin position="343"/>
        <end position="357"/>
    </location>
</feature>
<feature type="compositionally biased region" description="Polar residues" evidence="1">
    <location>
        <begin position="206"/>
        <end position="225"/>
    </location>
</feature>
<proteinExistence type="predicted"/>
<feature type="region of interest" description="Disordered" evidence="1">
    <location>
        <begin position="64"/>
        <end position="127"/>
    </location>
</feature>
<dbReference type="AlphaFoldDB" id="A0ABD0MVV5"/>
<feature type="compositionally biased region" description="Low complexity" evidence="1">
    <location>
        <begin position="321"/>
        <end position="333"/>
    </location>
</feature>
<evidence type="ECO:0000256" key="1">
    <source>
        <dbReference type="SAM" id="MobiDB-lite"/>
    </source>
</evidence>
<dbReference type="Proteomes" id="UP001529510">
    <property type="component" value="Unassembled WGS sequence"/>
</dbReference>
<sequence>MDNPAVLLLLLEQGNRSLVDHTRDFVHLVPLTHFPDSSLCTFYRAGLNIATKAQLFADYMESSLTAEDDTSPTQDPEPSQPAPRHAEFEPEPTADDEPEPRATELKIATEPEPYTSDQVREPATSTMTGECNMEQVRAMESPAHCTTAGGELDDNSGDLIDFSTEDLENNSGDLIDFFTEVSTCHVMPASMESPPTLPLLPMSTSVCSPLSPDSPSAHPQPTTCAVGSPRVCQLPSASGLEDPSSPPPASESRTPPRPSDPAAPPRLSAPSSPSSPIGPPAPPGSLVFPAPPWSVVGPSSPQDSIPPAAPRHSVPPALWTSSLPLAQPPSSVAPAPPRTFGSPPTPRSPEPRAPPWPSGSSVSPWIFGSPSPPRAPPPAAPPPSVAPLESSAFSPPWLLPPSAPPWVVMMAVVWVSHGSSCSGSLLSSPWLLPPSSPPWTLFIVLLPEDRPPPEPPPTMTLLFPLPFHAASNVRVLCAIWTVYVCFSHCAHIWFFLLFTTPVCVLITTLYKSACVLSLLSVLDVIWMCVDYRSVPACSCLTSVTLPLYLLDVAHVYNSKHEG</sequence>
<feature type="compositionally biased region" description="Pro residues" evidence="1">
    <location>
        <begin position="370"/>
        <end position="385"/>
    </location>
</feature>
<reference evidence="2 3" key="1">
    <citation type="submission" date="2024-05" db="EMBL/GenBank/DDBJ databases">
        <title>Genome sequencing and assembly of Indian major carp, Cirrhinus mrigala (Hamilton, 1822).</title>
        <authorList>
            <person name="Mohindra V."/>
            <person name="Chowdhury L.M."/>
            <person name="Lal K."/>
            <person name="Jena J.K."/>
        </authorList>
    </citation>
    <scope>NUCLEOTIDE SEQUENCE [LARGE SCALE GENOMIC DNA]</scope>
    <source>
        <strain evidence="2">CM1030</strain>
        <tissue evidence="2">Blood</tissue>
    </source>
</reference>
<dbReference type="EMBL" id="JAMKFB020000045">
    <property type="protein sequence ID" value="KAL0154133.1"/>
    <property type="molecule type" value="Genomic_DNA"/>
</dbReference>
<comment type="caution">
    <text evidence="2">The sequence shown here is derived from an EMBL/GenBank/DDBJ whole genome shotgun (WGS) entry which is preliminary data.</text>
</comment>
<evidence type="ECO:0000313" key="3">
    <source>
        <dbReference type="Proteomes" id="UP001529510"/>
    </source>
</evidence>
<name>A0ABD0MVV5_CIRMR</name>
<protein>
    <submittedName>
        <fullName evidence="2">Uncharacterized protein</fullName>
    </submittedName>
</protein>
<feature type="region of interest" description="Disordered" evidence="1">
    <location>
        <begin position="190"/>
        <end position="386"/>
    </location>
</feature>
<accession>A0ABD0MVV5</accession>
<feature type="compositionally biased region" description="Pro residues" evidence="1">
    <location>
        <begin position="244"/>
        <end position="264"/>
    </location>
</feature>